<dbReference type="InterPro" id="IPR000515">
    <property type="entry name" value="MetI-like"/>
</dbReference>
<dbReference type="SUPFAM" id="SSF161098">
    <property type="entry name" value="MetI-like"/>
    <property type="match status" value="1"/>
</dbReference>
<keyword evidence="3" id="KW-1003">Cell membrane</keyword>
<evidence type="ECO:0000313" key="10">
    <source>
        <dbReference type="EMBL" id="MFC5752463.1"/>
    </source>
</evidence>
<evidence type="ECO:0000259" key="9">
    <source>
        <dbReference type="PROSITE" id="PS50928"/>
    </source>
</evidence>
<evidence type="ECO:0000256" key="1">
    <source>
        <dbReference type="ARBA" id="ARBA00004651"/>
    </source>
</evidence>
<feature type="region of interest" description="Disordered" evidence="8">
    <location>
        <begin position="1"/>
        <end position="57"/>
    </location>
</feature>
<keyword evidence="4 7" id="KW-0812">Transmembrane</keyword>
<feature type="domain" description="ABC transmembrane type-1" evidence="9">
    <location>
        <begin position="110"/>
        <end position="290"/>
    </location>
</feature>
<dbReference type="PANTHER" id="PTHR30151">
    <property type="entry name" value="ALKANE SULFONATE ABC TRANSPORTER-RELATED, MEMBRANE SUBUNIT"/>
    <property type="match status" value="1"/>
</dbReference>
<keyword evidence="5 7" id="KW-1133">Transmembrane helix</keyword>
<keyword evidence="6 7" id="KW-0472">Membrane</keyword>
<evidence type="ECO:0000256" key="3">
    <source>
        <dbReference type="ARBA" id="ARBA00022475"/>
    </source>
</evidence>
<comment type="subcellular location">
    <subcellularLocation>
        <location evidence="1 7">Cell membrane</location>
        <topology evidence="1 7">Multi-pass membrane protein</topology>
    </subcellularLocation>
</comment>
<dbReference type="Proteomes" id="UP001596074">
    <property type="component" value="Unassembled WGS sequence"/>
</dbReference>
<protein>
    <submittedName>
        <fullName evidence="10">ABC transporter permease</fullName>
    </submittedName>
</protein>
<feature type="transmembrane region" description="Helical" evidence="7">
    <location>
        <begin position="176"/>
        <end position="195"/>
    </location>
</feature>
<dbReference type="Pfam" id="PF00528">
    <property type="entry name" value="BPD_transp_1"/>
    <property type="match status" value="1"/>
</dbReference>
<name>A0ABW1ACC3_9ACTN</name>
<evidence type="ECO:0000256" key="2">
    <source>
        <dbReference type="ARBA" id="ARBA00022448"/>
    </source>
</evidence>
<sequence length="307" mass="32591">MSVRAQNLRKPAGGDPDGDAPDGGEPAGREPEAGTSNARASKAGTSKARKPKARAANFRKRRLTTPVVLLVLWEGAGRAGVLSHEKLPPPSQVLEAGWRLSSDGTLAGYLADSLQRAVLGLLIGGTLALVLGSIAGLVRLGDDLVDPTVQMARMLPHLGLVPLLIIWLGIGESLKVTLVALGAFFPIYLNTYAGIRDIDERLVEAARTCGLTWLERLRHVVLPGATPSLFLGLRLAFAAGWLSLVVGEQVNGDSGLGFMMMEAREFSQTEVVVLGLLVYAGLGLLSDLALRAGERRVLAWRRGLRAS</sequence>
<reference evidence="11" key="1">
    <citation type="journal article" date="2019" name="Int. J. Syst. Evol. Microbiol.">
        <title>The Global Catalogue of Microorganisms (GCM) 10K type strain sequencing project: providing services to taxonomists for standard genome sequencing and annotation.</title>
        <authorList>
            <consortium name="The Broad Institute Genomics Platform"/>
            <consortium name="The Broad Institute Genome Sequencing Center for Infectious Disease"/>
            <person name="Wu L."/>
            <person name="Ma J."/>
        </authorList>
    </citation>
    <scope>NUCLEOTIDE SEQUENCE [LARGE SCALE GENOMIC DNA]</scope>
    <source>
        <strain evidence="11">KCTC 42087</strain>
    </source>
</reference>
<keyword evidence="11" id="KW-1185">Reference proteome</keyword>
<evidence type="ECO:0000256" key="6">
    <source>
        <dbReference type="ARBA" id="ARBA00023136"/>
    </source>
</evidence>
<dbReference type="InterPro" id="IPR035906">
    <property type="entry name" value="MetI-like_sf"/>
</dbReference>
<evidence type="ECO:0000313" key="11">
    <source>
        <dbReference type="Proteomes" id="UP001596074"/>
    </source>
</evidence>
<dbReference type="PROSITE" id="PS50928">
    <property type="entry name" value="ABC_TM1"/>
    <property type="match status" value="1"/>
</dbReference>
<organism evidence="10 11">
    <name type="scientific">Actinomadura rugatobispora</name>
    <dbReference type="NCBI Taxonomy" id="1994"/>
    <lineage>
        <taxon>Bacteria</taxon>
        <taxon>Bacillati</taxon>
        <taxon>Actinomycetota</taxon>
        <taxon>Actinomycetes</taxon>
        <taxon>Streptosporangiales</taxon>
        <taxon>Thermomonosporaceae</taxon>
        <taxon>Actinomadura</taxon>
    </lineage>
</organism>
<evidence type="ECO:0000256" key="8">
    <source>
        <dbReference type="SAM" id="MobiDB-lite"/>
    </source>
</evidence>
<feature type="transmembrane region" description="Helical" evidence="7">
    <location>
        <begin position="117"/>
        <end position="140"/>
    </location>
</feature>
<proteinExistence type="inferred from homology"/>
<accession>A0ABW1ACC3</accession>
<dbReference type="CDD" id="cd06261">
    <property type="entry name" value="TM_PBP2"/>
    <property type="match status" value="1"/>
</dbReference>
<dbReference type="RefSeq" id="WP_378288468.1">
    <property type="nucleotide sequence ID" value="NZ_JBHSON010000088.1"/>
</dbReference>
<keyword evidence="2 7" id="KW-0813">Transport</keyword>
<comment type="similarity">
    <text evidence="7">Belongs to the binding-protein-dependent transport system permease family.</text>
</comment>
<comment type="caution">
    <text evidence="10">The sequence shown here is derived from an EMBL/GenBank/DDBJ whole genome shotgun (WGS) entry which is preliminary data.</text>
</comment>
<gene>
    <name evidence="10" type="ORF">ACFPZN_43195</name>
</gene>
<evidence type="ECO:0000256" key="4">
    <source>
        <dbReference type="ARBA" id="ARBA00022692"/>
    </source>
</evidence>
<feature type="transmembrane region" description="Helical" evidence="7">
    <location>
        <begin position="266"/>
        <end position="286"/>
    </location>
</feature>
<feature type="transmembrane region" description="Helical" evidence="7">
    <location>
        <begin position="152"/>
        <end position="170"/>
    </location>
</feature>
<dbReference type="EMBL" id="JBHSON010000088">
    <property type="protein sequence ID" value="MFC5752463.1"/>
    <property type="molecule type" value="Genomic_DNA"/>
</dbReference>
<evidence type="ECO:0000256" key="5">
    <source>
        <dbReference type="ARBA" id="ARBA00022989"/>
    </source>
</evidence>
<evidence type="ECO:0000256" key="7">
    <source>
        <dbReference type="RuleBase" id="RU363032"/>
    </source>
</evidence>
<dbReference type="PANTHER" id="PTHR30151:SF38">
    <property type="entry name" value="ALIPHATIC SULFONATES TRANSPORT PERMEASE PROTEIN SSUC-RELATED"/>
    <property type="match status" value="1"/>
</dbReference>
<feature type="compositionally biased region" description="Basic residues" evidence="8">
    <location>
        <begin position="47"/>
        <end position="57"/>
    </location>
</feature>
<dbReference type="Gene3D" id="1.10.3720.10">
    <property type="entry name" value="MetI-like"/>
    <property type="match status" value="1"/>
</dbReference>